<evidence type="ECO:0000313" key="3">
    <source>
        <dbReference type="Proteomes" id="UP001258994"/>
    </source>
</evidence>
<gene>
    <name evidence="2" type="ORF">RGQ13_08610</name>
</gene>
<proteinExistence type="predicted"/>
<accession>A0ABY9TYU6</accession>
<evidence type="ECO:0000313" key="2">
    <source>
        <dbReference type="EMBL" id="WNC74040.1"/>
    </source>
</evidence>
<dbReference type="RefSeq" id="WP_348393149.1">
    <property type="nucleotide sequence ID" value="NZ_CP134145.1"/>
</dbReference>
<evidence type="ECO:0008006" key="4">
    <source>
        <dbReference type="Google" id="ProtNLM"/>
    </source>
</evidence>
<name>A0ABY9TYU6_9GAMM</name>
<protein>
    <recommendedName>
        <fullName evidence="4">HTH psq-type domain-containing protein</fullName>
    </recommendedName>
</protein>
<organism evidence="2 3">
    <name type="scientific">Thalassotalea psychrophila</name>
    <dbReference type="NCBI Taxonomy" id="3065647"/>
    <lineage>
        <taxon>Bacteria</taxon>
        <taxon>Pseudomonadati</taxon>
        <taxon>Pseudomonadota</taxon>
        <taxon>Gammaproteobacteria</taxon>
        <taxon>Alteromonadales</taxon>
        <taxon>Colwelliaceae</taxon>
        <taxon>Thalassotalea</taxon>
    </lineage>
</organism>
<dbReference type="Proteomes" id="UP001258994">
    <property type="component" value="Chromosome"/>
</dbReference>
<dbReference type="EMBL" id="CP134145">
    <property type="protein sequence ID" value="WNC74040.1"/>
    <property type="molecule type" value="Genomic_DNA"/>
</dbReference>
<feature type="region of interest" description="Disordered" evidence="1">
    <location>
        <begin position="128"/>
        <end position="152"/>
    </location>
</feature>
<evidence type="ECO:0000256" key="1">
    <source>
        <dbReference type="SAM" id="MobiDB-lite"/>
    </source>
</evidence>
<reference evidence="3" key="1">
    <citation type="submission" date="2023-09" db="EMBL/GenBank/DDBJ databases">
        <authorList>
            <person name="Li S."/>
            <person name="Li X."/>
            <person name="Zhang C."/>
            <person name="Zhao Z."/>
        </authorList>
    </citation>
    <scope>NUCLEOTIDE SEQUENCE [LARGE SCALE GENOMIC DNA]</scope>
    <source>
        <strain evidence="3">SQ149</strain>
    </source>
</reference>
<sequence length="152" mass="17457">MTEEVQEVTTDTPIVWDSTMKPKLIEDIKKEGLKAGDAKERYGISNSNFYKIKSDLKKSDEKVEVKEVNDDELDSVKARLEQCEGFLAYLQTNLDGEEWKLHTIEYAESLFKQSQEEFVRNVTSSLSFKSSPQHREQTSECNAEQNVSPDVQ</sequence>
<keyword evidence="3" id="KW-1185">Reference proteome</keyword>
<feature type="compositionally biased region" description="Polar residues" evidence="1">
    <location>
        <begin position="139"/>
        <end position="152"/>
    </location>
</feature>